<evidence type="ECO:0000313" key="3">
    <source>
        <dbReference type="Ensembl" id="ENSHCOP00000018070.1"/>
    </source>
</evidence>
<keyword evidence="4" id="KW-1185">Reference proteome</keyword>
<evidence type="ECO:0000256" key="2">
    <source>
        <dbReference type="SAM" id="MobiDB-lite"/>
    </source>
</evidence>
<accession>A0A3Q3DQN1</accession>
<feature type="region of interest" description="Disordered" evidence="2">
    <location>
        <begin position="155"/>
        <end position="176"/>
    </location>
</feature>
<feature type="compositionally biased region" description="Polar residues" evidence="2">
    <location>
        <begin position="138"/>
        <end position="149"/>
    </location>
</feature>
<feature type="coiled-coil region" evidence="1">
    <location>
        <begin position="329"/>
        <end position="366"/>
    </location>
</feature>
<dbReference type="OMA" id="QWESSIP"/>
<feature type="region of interest" description="Disordered" evidence="2">
    <location>
        <begin position="131"/>
        <end position="150"/>
    </location>
</feature>
<dbReference type="PANTHER" id="PTHR14739">
    <property type="entry name" value="MICROTUBULE-ASSOCIATED PROTEIN 9"/>
    <property type="match status" value="1"/>
</dbReference>
<evidence type="ECO:0008006" key="5">
    <source>
        <dbReference type="Google" id="ProtNLM"/>
    </source>
</evidence>
<evidence type="ECO:0000256" key="1">
    <source>
        <dbReference type="SAM" id="Coils"/>
    </source>
</evidence>
<dbReference type="PANTHER" id="PTHR14739:SF9">
    <property type="entry name" value="MICROTUBULE-ASSOCIATED PROTEIN 9"/>
    <property type="match status" value="1"/>
</dbReference>
<dbReference type="Ensembl" id="ENSHCOT00000012189.1">
    <property type="protein sequence ID" value="ENSHCOP00000018070.1"/>
    <property type="gene ID" value="ENSHCOG00000002347.1"/>
</dbReference>
<dbReference type="AlphaFoldDB" id="A0A3Q3DQN1"/>
<name>A0A3Q3DQN1_HIPCM</name>
<dbReference type="GeneTree" id="ENSGT00730000111184"/>
<dbReference type="GO" id="GO:0000281">
    <property type="term" value="P:mitotic cytokinesis"/>
    <property type="evidence" value="ECO:0007669"/>
    <property type="project" value="InterPro"/>
</dbReference>
<dbReference type="Proteomes" id="UP000264820">
    <property type="component" value="Unplaced"/>
</dbReference>
<dbReference type="STRING" id="109280.ENSHCOP00000018070"/>
<organism evidence="3 4">
    <name type="scientific">Hippocampus comes</name>
    <name type="common">Tiger tail seahorse</name>
    <dbReference type="NCBI Taxonomy" id="109280"/>
    <lineage>
        <taxon>Eukaryota</taxon>
        <taxon>Metazoa</taxon>
        <taxon>Chordata</taxon>
        <taxon>Craniata</taxon>
        <taxon>Vertebrata</taxon>
        <taxon>Euteleostomi</taxon>
        <taxon>Actinopterygii</taxon>
        <taxon>Neopterygii</taxon>
        <taxon>Teleostei</taxon>
        <taxon>Neoteleostei</taxon>
        <taxon>Acanthomorphata</taxon>
        <taxon>Syngnathiaria</taxon>
        <taxon>Syngnathiformes</taxon>
        <taxon>Syngnathoidei</taxon>
        <taxon>Syngnathidae</taxon>
        <taxon>Hippocampus</taxon>
    </lineage>
</organism>
<dbReference type="GO" id="GO:0008017">
    <property type="term" value="F:microtubule binding"/>
    <property type="evidence" value="ECO:0007669"/>
    <property type="project" value="TreeGrafter"/>
</dbReference>
<dbReference type="GO" id="GO:0000235">
    <property type="term" value="C:astral microtubule"/>
    <property type="evidence" value="ECO:0007669"/>
    <property type="project" value="TreeGrafter"/>
</dbReference>
<feature type="region of interest" description="Disordered" evidence="2">
    <location>
        <begin position="463"/>
        <end position="491"/>
    </location>
</feature>
<dbReference type="GO" id="GO:1902412">
    <property type="term" value="P:regulation of mitotic cytokinesis"/>
    <property type="evidence" value="ECO:0007669"/>
    <property type="project" value="TreeGrafter"/>
</dbReference>
<dbReference type="GO" id="GO:0090307">
    <property type="term" value="P:mitotic spindle assembly"/>
    <property type="evidence" value="ECO:0007669"/>
    <property type="project" value="TreeGrafter"/>
</dbReference>
<reference evidence="3" key="1">
    <citation type="submission" date="2025-08" db="UniProtKB">
        <authorList>
            <consortium name="Ensembl"/>
        </authorList>
    </citation>
    <scope>IDENTIFICATION</scope>
</reference>
<keyword evidence="1" id="KW-0175">Coiled coil</keyword>
<evidence type="ECO:0000313" key="4">
    <source>
        <dbReference type="Proteomes" id="UP000264820"/>
    </source>
</evidence>
<reference evidence="3" key="2">
    <citation type="submission" date="2025-09" db="UniProtKB">
        <authorList>
            <consortium name="Ensembl"/>
        </authorList>
    </citation>
    <scope>IDENTIFICATION</scope>
</reference>
<sequence>DMTNQAFDILAYSQSPKTTKRTTFQVKGALCFDYHAWKMDSDFLGNLLKSRRNRSDAFKASKTKSQINDFDFSDDDEKQGTKNRTSFLKSLKRLSVEGDLIAPQHEHETLNSCQLSSEGDIGHKKNAVKLASHCPPRDNSSTSLLSQSDDVPLDLPFPFHSSTSPRETPKPKPRQRTLGLNIHVTEKTETSPPAPITDISTPEKITTRSCSPHVRHFTSYIGVFPFYHCPSSLSFIFFFISFRAPSSQSQRRNTVRAKKVESKYLGSLKILDCKISPNCQPQAVDSLRATVYQVSGTMTSLAFFKKKEKKKGAANSYEAWKEKKDEMLKAKTKEDKHRLREEQKAVEEVQEKRKAAEQVFHQWKREHDDVLREKCRQQKATEKKLALKKHEEEEERKTASKSAFSDWCEKKTDALYKKVTIKRQENKNKAEENRYIQEEKDKMAVEMFEQWLAKKEIQQKRQREEKRLQVILRDSPPPPWSPPNKTIQFRK</sequence>
<proteinExistence type="predicted"/>
<dbReference type="InterPro" id="IPR026106">
    <property type="entry name" value="MAP9"/>
</dbReference>
<protein>
    <recommendedName>
        <fullName evidence="5">Microtubule-associated protein 9</fullName>
    </recommendedName>
</protein>